<organism evidence="1 2">
    <name type="scientific">Streblomastix strix</name>
    <dbReference type="NCBI Taxonomy" id="222440"/>
    <lineage>
        <taxon>Eukaryota</taxon>
        <taxon>Metamonada</taxon>
        <taxon>Preaxostyla</taxon>
        <taxon>Oxymonadida</taxon>
        <taxon>Streblomastigidae</taxon>
        <taxon>Streblomastix</taxon>
    </lineage>
</organism>
<reference evidence="1 2" key="1">
    <citation type="submission" date="2019-03" db="EMBL/GenBank/DDBJ databases">
        <title>Single cell metagenomics reveals metabolic interactions within the superorganism composed of flagellate Streblomastix strix and complex community of Bacteroidetes bacteria on its surface.</title>
        <authorList>
            <person name="Treitli S.C."/>
            <person name="Kolisko M."/>
            <person name="Husnik F."/>
            <person name="Keeling P."/>
            <person name="Hampl V."/>
        </authorList>
    </citation>
    <scope>NUCLEOTIDE SEQUENCE [LARGE SCALE GENOMIC DNA]</scope>
    <source>
        <strain evidence="1">ST1C</strain>
    </source>
</reference>
<accession>A0A5J4VHG1</accession>
<dbReference type="EMBL" id="SNRW01007081">
    <property type="protein sequence ID" value="KAA6381884.1"/>
    <property type="molecule type" value="Genomic_DNA"/>
</dbReference>
<dbReference type="Proteomes" id="UP000324800">
    <property type="component" value="Unassembled WGS sequence"/>
</dbReference>
<evidence type="ECO:0000313" key="2">
    <source>
        <dbReference type="Proteomes" id="UP000324800"/>
    </source>
</evidence>
<sequence length="77" mass="8804">MNEYKWLNYTYKVYGVLISNDRKIFTRKDGHDIEIDSDATIQLEVIIEEEEEEDVLGILNSASVIVNVSNPDGKLIS</sequence>
<name>A0A5J4VHG1_9EUKA</name>
<evidence type="ECO:0000313" key="1">
    <source>
        <dbReference type="EMBL" id="KAA6381884.1"/>
    </source>
</evidence>
<comment type="caution">
    <text evidence="1">The sequence shown here is derived from an EMBL/GenBank/DDBJ whole genome shotgun (WGS) entry which is preliminary data.</text>
</comment>
<proteinExistence type="predicted"/>
<protein>
    <submittedName>
        <fullName evidence="1">Uncharacterized protein</fullName>
    </submittedName>
</protein>
<gene>
    <name evidence="1" type="ORF">EZS28_022591</name>
</gene>
<dbReference type="AlphaFoldDB" id="A0A5J4VHG1"/>